<proteinExistence type="predicted"/>
<dbReference type="EMBL" id="OZ035838">
    <property type="protein sequence ID" value="CAL1584917.1"/>
    <property type="molecule type" value="Genomic_DNA"/>
</dbReference>
<gene>
    <name evidence="1" type="ORF">KC01_LOCUS15173</name>
</gene>
<keyword evidence="2" id="KW-1185">Reference proteome</keyword>
<reference evidence="1 2" key="1">
    <citation type="submission" date="2024-04" db="EMBL/GenBank/DDBJ databases">
        <authorList>
            <person name="Waldvogel A.-M."/>
            <person name="Schoenle A."/>
        </authorList>
    </citation>
    <scope>NUCLEOTIDE SEQUENCE [LARGE SCALE GENOMIC DNA]</scope>
</reference>
<name>A0AAV2K9V3_KNICA</name>
<evidence type="ECO:0000313" key="2">
    <source>
        <dbReference type="Proteomes" id="UP001497482"/>
    </source>
</evidence>
<dbReference type="AlphaFoldDB" id="A0AAV2K9V3"/>
<protein>
    <submittedName>
        <fullName evidence="1">Uncharacterized protein</fullName>
    </submittedName>
</protein>
<dbReference type="Proteomes" id="UP001497482">
    <property type="component" value="Chromosome 16"/>
</dbReference>
<accession>A0AAV2K9V3</accession>
<evidence type="ECO:0000313" key="1">
    <source>
        <dbReference type="EMBL" id="CAL1584917.1"/>
    </source>
</evidence>
<organism evidence="1 2">
    <name type="scientific">Knipowitschia caucasica</name>
    <name type="common">Caucasian dwarf goby</name>
    <name type="synonym">Pomatoschistus caucasicus</name>
    <dbReference type="NCBI Taxonomy" id="637954"/>
    <lineage>
        <taxon>Eukaryota</taxon>
        <taxon>Metazoa</taxon>
        <taxon>Chordata</taxon>
        <taxon>Craniata</taxon>
        <taxon>Vertebrata</taxon>
        <taxon>Euteleostomi</taxon>
        <taxon>Actinopterygii</taxon>
        <taxon>Neopterygii</taxon>
        <taxon>Teleostei</taxon>
        <taxon>Neoteleostei</taxon>
        <taxon>Acanthomorphata</taxon>
        <taxon>Gobiaria</taxon>
        <taxon>Gobiiformes</taxon>
        <taxon>Gobioidei</taxon>
        <taxon>Gobiidae</taxon>
        <taxon>Gobiinae</taxon>
        <taxon>Knipowitschia</taxon>
    </lineage>
</organism>
<sequence length="121" mass="13763">MRRYSASYLHLEPRRHDSVMKYSISLRYSTRPLKKRGGGWFVFVCECGGGGAYRNQWTLRNVATRCRVEQRDACVHGDYSPLFTLCGMLQQCPASRLHGNRGTCHVPQCGAGGFTMKLRMN</sequence>